<sequence length="136" mass="15560">MKGRRLTLFLPVLFLLALSIGVDSRAEDLVAQTGFDAFCREWLHKLKTRGCYSPERPCELQDKSDPEVKITGYSSIEKVTSMVVKKTLVPESPYVGILKYSVINYCLEEGNTDQFKPCGYQNVTEIFSYRNGKWTY</sequence>
<dbReference type="STRING" id="39841.SAMN05660836_01853"/>
<protein>
    <submittedName>
        <fullName evidence="1">Uncharacterized protein</fullName>
    </submittedName>
</protein>
<keyword evidence="2" id="KW-1185">Reference proteome</keyword>
<organism evidence="1 2">
    <name type="scientific">Thermodesulforhabdus norvegica</name>
    <dbReference type="NCBI Taxonomy" id="39841"/>
    <lineage>
        <taxon>Bacteria</taxon>
        <taxon>Pseudomonadati</taxon>
        <taxon>Thermodesulfobacteriota</taxon>
        <taxon>Syntrophobacteria</taxon>
        <taxon>Syntrophobacterales</taxon>
        <taxon>Thermodesulforhabdaceae</taxon>
        <taxon>Thermodesulforhabdus</taxon>
    </lineage>
</organism>
<evidence type="ECO:0000313" key="2">
    <source>
        <dbReference type="Proteomes" id="UP000199611"/>
    </source>
</evidence>
<accession>A0A1I4UKQ9</accession>
<dbReference type="OrthoDB" id="5513101at2"/>
<name>A0A1I4UKQ9_9BACT</name>
<dbReference type="RefSeq" id="WP_093395244.1">
    <property type="nucleotide sequence ID" value="NZ_FOUU01000006.1"/>
</dbReference>
<dbReference type="EMBL" id="FOUU01000006">
    <property type="protein sequence ID" value="SFM89562.1"/>
    <property type="molecule type" value="Genomic_DNA"/>
</dbReference>
<dbReference type="Proteomes" id="UP000199611">
    <property type="component" value="Unassembled WGS sequence"/>
</dbReference>
<evidence type="ECO:0000313" key="1">
    <source>
        <dbReference type="EMBL" id="SFM89562.1"/>
    </source>
</evidence>
<reference evidence="1 2" key="1">
    <citation type="submission" date="2016-10" db="EMBL/GenBank/DDBJ databases">
        <authorList>
            <person name="de Groot N.N."/>
        </authorList>
    </citation>
    <scope>NUCLEOTIDE SEQUENCE [LARGE SCALE GENOMIC DNA]</scope>
    <source>
        <strain evidence="1 2">DSM 9990</strain>
    </source>
</reference>
<gene>
    <name evidence="1" type="ORF">SAMN05660836_01853</name>
</gene>
<dbReference type="AlphaFoldDB" id="A0A1I4UKQ9"/>
<proteinExistence type="predicted"/>